<reference evidence="3 6" key="3">
    <citation type="submission" date="2018-10" db="EMBL/GenBank/DDBJ databases">
        <title>Cultivation of a novel Methanohalophilus strain from Kebrit Deep of the Red Sea and a genomic comparison of members of the genus Methanohalophilus.</title>
        <authorList>
            <person name="Guan Y."/>
            <person name="Ngugi D.K."/>
            <person name="Stingl U."/>
        </authorList>
    </citation>
    <scope>NUCLEOTIDE SEQUENCE [LARGE SCALE GENOMIC DNA]</scope>
    <source>
        <strain evidence="3 6">DSM 7471</strain>
    </source>
</reference>
<dbReference type="GO" id="GO:0004386">
    <property type="term" value="F:helicase activity"/>
    <property type="evidence" value="ECO:0007669"/>
    <property type="project" value="UniProtKB-KW"/>
</dbReference>
<gene>
    <name evidence="3" type="ORF">EFE41_08595</name>
    <name evidence="4" type="ORF">SAMN06264941_2024</name>
</gene>
<keyword evidence="3" id="KW-0347">Helicase</keyword>
<proteinExistence type="predicted"/>
<keyword evidence="3" id="KW-0067">ATP-binding</keyword>
<dbReference type="GO" id="GO:0016787">
    <property type="term" value="F:hydrolase activity"/>
    <property type="evidence" value="ECO:0007669"/>
    <property type="project" value="InterPro"/>
</dbReference>
<dbReference type="InterPro" id="IPR006935">
    <property type="entry name" value="Helicase/UvrB_N"/>
</dbReference>
<dbReference type="Gene3D" id="3.40.50.300">
    <property type="entry name" value="P-loop containing nucleotide triphosphate hydrolases"/>
    <property type="match status" value="2"/>
</dbReference>
<dbReference type="Pfam" id="PF04851">
    <property type="entry name" value="ResIII"/>
    <property type="match status" value="1"/>
</dbReference>
<dbReference type="AlphaFoldDB" id="A0A1X7P2X6"/>
<reference evidence="4" key="2">
    <citation type="submission" date="2017-04" db="EMBL/GenBank/DDBJ databases">
        <authorList>
            <person name="Afonso C.L."/>
            <person name="Miller P.J."/>
            <person name="Scott M.A."/>
            <person name="Spackman E."/>
            <person name="Goraichik I."/>
            <person name="Dimitrov K.M."/>
            <person name="Suarez D.L."/>
            <person name="Swayne D.E."/>
        </authorList>
    </citation>
    <scope>NUCLEOTIDE SEQUENCE [LARGE SCALE GENOMIC DNA]</scope>
    <source>
        <strain evidence="4">FDF-1</strain>
    </source>
</reference>
<dbReference type="CDD" id="cd18032">
    <property type="entry name" value="DEXHc_RE_I_III_res"/>
    <property type="match status" value="1"/>
</dbReference>
<dbReference type="Proteomes" id="UP000278252">
    <property type="component" value="Unassembled WGS sequence"/>
</dbReference>
<feature type="region of interest" description="Disordered" evidence="1">
    <location>
        <begin position="557"/>
        <end position="581"/>
    </location>
</feature>
<dbReference type="InterPro" id="IPR050742">
    <property type="entry name" value="Helicase_Restrict-Modif_Enz"/>
</dbReference>
<dbReference type="RefSeq" id="WP_085503690.1">
    <property type="nucleotide sequence ID" value="NZ_FXBN01000004.1"/>
</dbReference>
<dbReference type="GO" id="GO:0006304">
    <property type="term" value="P:DNA modification"/>
    <property type="evidence" value="ECO:0007669"/>
    <property type="project" value="InterPro"/>
</dbReference>
<dbReference type="InterPro" id="IPR027417">
    <property type="entry name" value="P-loop_NTPase"/>
</dbReference>
<dbReference type="SUPFAM" id="SSF52540">
    <property type="entry name" value="P-loop containing nucleoside triphosphate hydrolases"/>
    <property type="match status" value="2"/>
</dbReference>
<dbReference type="EMBL" id="RJJH01000013">
    <property type="protein sequence ID" value="RNI10097.1"/>
    <property type="molecule type" value="Genomic_DNA"/>
</dbReference>
<dbReference type="Gene3D" id="3.90.1570.30">
    <property type="match status" value="1"/>
</dbReference>
<dbReference type="GO" id="GO:0140097">
    <property type="term" value="F:catalytic activity, acting on DNA"/>
    <property type="evidence" value="ECO:0007669"/>
    <property type="project" value="UniProtKB-ARBA"/>
</dbReference>
<dbReference type="GO" id="GO:0005524">
    <property type="term" value="F:ATP binding"/>
    <property type="evidence" value="ECO:0007669"/>
    <property type="project" value="InterPro"/>
</dbReference>
<protein>
    <submittedName>
        <fullName evidence="3">DEAD/DEAH box helicase</fullName>
    </submittedName>
    <submittedName>
        <fullName evidence="4">Type I restriction enzyme, R subunit</fullName>
    </submittedName>
</protein>
<dbReference type="Pfam" id="PF00271">
    <property type="entry name" value="Helicase_C"/>
    <property type="match status" value="1"/>
</dbReference>
<feature type="compositionally biased region" description="Low complexity" evidence="1">
    <location>
        <begin position="566"/>
        <end position="576"/>
    </location>
</feature>
<evidence type="ECO:0000313" key="4">
    <source>
        <dbReference type="EMBL" id="SMH44155.1"/>
    </source>
</evidence>
<keyword evidence="3" id="KW-0547">Nucleotide-binding</keyword>
<dbReference type="NCBIfam" id="NF046051">
    <property type="entry name" value="restrict_EcoAI"/>
    <property type="match status" value="1"/>
</dbReference>
<organism evidence="4 5">
    <name type="scientific">Methanohalophilus portucalensis FDF-1</name>
    <dbReference type="NCBI Taxonomy" id="523843"/>
    <lineage>
        <taxon>Archaea</taxon>
        <taxon>Methanobacteriati</taxon>
        <taxon>Methanobacteriota</taxon>
        <taxon>Stenosarchaea group</taxon>
        <taxon>Methanomicrobia</taxon>
        <taxon>Methanosarcinales</taxon>
        <taxon>Methanosarcinaceae</taxon>
        <taxon>Methanohalophilus</taxon>
    </lineage>
</organism>
<dbReference type="PANTHER" id="PTHR47396:SF1">
    <property type="entry name" value="ATP-DEPENDENT HELICASE IRC3-RELATED"/>
    <property type="match status" value="1"/>
</dbReference>
<feature type="domain" description="Helicase ATP-binding" evidence="2">
    <location>
        <begin position="183"/>
        <end position="343"/>
    </location>
</feature>
<dbReference type="InterPro" id="IPR001650">
    <property type="entry name" value="Helicase_C-like"/>
</dbReference>
<keyword evidence="5" id="KW-1185">Reference proteome</keyword>
<sequence length="768" mass="89057">MDFAEKQQLSERDICRIFISPAIERAGWNRTSQIREEVYITKGRVLVSREGIRRANPKWADYILYYKPNIPIAVVEAKNNKHGVGDGMQQALEYAEMLDVPFVYSSNGDAFLEHDRSLNSGQIEREIPIDSFPTPHDIWEKYCEWKGIEEEHQKQIVNQDYYPSFAGKTPRYYQINAINRVVEAVAKGQDRLLLVMATGTGKTYTAFQIIWRLWKSKTMKRILFLADRNILVDQAKTNDFKPFESAMTKIKNREVDKSYEIYLSLYQAVTGNEEDKNIYKQFSPDFFDLVVVDECHRGIAAENSAWREILEYFSSATQIGLTATPKESREISNIDYFGEPIYTYSLKQGIEDGFLAPYRVRRIDFDRDLEGWRPERGQIDKYGYEIEDRIYNQKDFDRSLVLEERVKQVAKNVSSFLKKTDRFSKTIVFCEDVDHAERMRQALVNENADLIAENSKYVVRITGDEPYAAANLDDFIIPENKYPVIATTSRLLNTGVDVQTCKLIVLDKRIQSMTEFKQIIGRGTRINEDFNKYFFTIMDFRKATELFADPEFDGEPIQESTFEMPSGHGSKSGQSQEKQKSHKYVVGDVSVEVLAERIQYYDQGGKLVTESLKDYTRKTVAQQYGTIDEFLNEWSEAEKKQQIIEELEGEGVFFDELEKQIGKEMDAFDLICHVAFDKPPLSRRERADKVRKSDYFAKYGDDARKVLTALLDKYADEGIENIENMEVLRLRPFDNMGTPFEILDYFGGKQGYKDALKDLEAQIYEAEV</sequence>
<dbReference type="PROSITE" id="PS51192">
    <property type="entry name" value="HELICASE_ATP_BIND_1"/>
    <property type="match status" value="1"/>
</dbReference>
<dbReference type="OrthoDB" id="141711at2157"/>
<dbReference type="PANTHER" id="PTHR47396">
    <property type="entry name" value="TYPE I RESTRICTION ENZYME ECOKI R PROTEIN"/>
    <property type="match status" value="1"/>
</dbReference>
<dbReference type="CDD" id="cd18799">
    <property type="entry name" value="SF2_C_EcoAI-like"/>
    <property type="match status" value="1"/>
</dbReference>
<evidence type="ECO:0000256" key="1">
    <source>
        <dbReference type="SAM" id="MobiDB-lite"/>
    </source>
</evidence>
<evidence type="ECO:0000313" key="6">
    <source>
        <dbReference type="Proteomes" id="UP000278252"/>
    </source>
</evidence>
<dbReference type="Pfam" id="PF08463">
    <property type="entry name" value="EcoEI_R_C"/>
    <property type="match status" value="1"/>
</dbReference>
<keyword evidence="3" id="KW-0378">Hydrolase</keyword>
<dbReference type="GO" id="GO:0003677">
    <property type="term" value="F:DNA binding"/>
    <property type="evidence" value="ECO:0007669"/>
    <property type="project" value="InterPro"/>
</dbReference>
<dbReference type="InterPro" id="IPR014001">
    <property type="entry name" value="Helicase_ATP-bd"/>
</dbReference>
<reference evidence="5" key="1">
    <citation type="submission" date="2017-04" db="EMBL/GenBank/DDBJ databases">
        <authorList>
            <person name="Varghese N."/>
            <person name="Submissions S."/>
        </authorList>
    </citation>
    <scope>NUCLEOTIDE SEQUENCE [LARGE SCALE GENOMIC DNA]</scope>
    <source>
        <strain evidence="5">FDF-1</strain>
    </source>
</reference>
<dbReference type="InterPro" id="IPR013670">
    <property type="entry name" value="EcoEI_R_C_dom"/>
</dbReference>
<dbReference type="GO" id="GO:0005829">
    <property type="term" value="C:cytosol"/>
    <property type="evidence" value="ECO:0007669"/>
    <property type="project" value="TreeGrafter"/>
</dbReference>
<dbReference type="SMART" id="SM00487">
    <property type="entry name" value="DEXDc"/>
    <property type="match status" value="1"/>
</dbReference>
<dbReference type="Proteomes" id="UP000193969">
    <property type="component" value="Unassembled WGS sequence"/>
</dbReference>
<name>A0A1X7P2X6_9EURY</name>
<dbReference type="EMBL" id="FXBN01000004">
    <property type="protein sequence ID" value="SMH44155.1"/>
    <property type="molecule type" value="Genomic_DNA"/>
</dbReference>
<evidence type="ECO:0000313" key="5">
    <source>
        <dbReference type="Proteomes" id="UP000193969"/>
    </source>
</evidence>
<evidence type="ECO:0000259" key="2">
    <source>
        <dbReference type="PROSITE" id="PS51192"/>
    </source>
</evidence>
<evidence type="ECO:0000313" key="3">
    <source>
        <dbReference type="EMBL" id="RNI10097.1"/>
    </source>
</evidence>
<accession>A0A1X7P2X6</accession>